<feature type="domain" description="Glycosyl transferase 64" evidence="7">
    <location>
        <begin position="119"/>
        <end position="365"/>
    </location>
</feature>
<keyword evidence="10" id="KW-1185">Reference proteome</keyword>
<dbReference type="PANTHER" id="PTHR48261:SF2">
    <property type="entry name" value="ACETYLGLUCOSAMINYLTRANSFERASE"/>
    <property type="match status" value="1"/>
</dbReference>
<evidence type="ECO:0000313" key="8">
    <source>
        <dbReference type="EMBL" id="KAG7336985.1"/>
    </source>
</evidence>
<dbReference type="Proteomes" id="UP000693970">
    <property type="component" value="Unassembled WGS sequence"/>
</dbReference>
<proteinExistence type="predicted"/>
<dbReference type="PANTHER" id="PTHR48261">
    <property type="entry name" value="ACETYLGLUCOSAMINYLTRANSFERASE"/>
    <property type="match status" value="1"/>
</dbReference>
<dbReference type="AlphaFoldDB" id="A0A9K3P7T9"/>
<evidence type="ECO:0000256" key="5">
    <source>
        <dbReference type="SAM" id="MobiDB-lite"/>
    </source>
</evidence>
<evidence type="ECO:0000313" key="9">
    <source>
        <dbReference type="EMBL" id="KAG7347674.1"/>
    </source>
</evidence>
<protein>
    <submittedName>
        <fullName evidence="8">Glycosyl transferase family 64 protein</fullName>
    </submittedName>
</protein>
<keyword evidence="6" id="KW-0812">Transmembrane</keyword>
<keyword evidence="6" id="KW-1133">Transmembrane helix</keyword>
<dbReference type="GO" id="GO:0016020">
    <property type="term" value="C:membrane"/>
    <property type="evidence" value="ECO:0007669"/>
    <property type="project" value="UniProtKB-SubCell"/>
</dbReference>
<dbReference type="OrthoDB" id="5954868at2759"/>
<dbReference type="InterPro" id="IPR004263">
    <property type="entry name" value="Exostosin"/>
</dbReference>
<accession>A0A9K3P7T9</accession>
<reference evidence="8" key="1">
    <citation type="journal article" date="2021" name="Sci. Rep.">
        <title>Diploid genomic architecture of Nitzschia inconspicua, an elite biomass production diatom.</title>
        <authorList>
            <person name="Oliver A."/>
            <person name="Podell S."/>
            <person name="Pinowska A."/>
            <person name="Traller J.C."/>
            <person name="Smith S.R."/>
            <person name="McClure R."/>
            <person name="Beliaev A."/>
            <person name="Bohutskyi P."/>
            <person name="Hill E.A."/>
            <person name="Rabines A."/>
            <person name="Zheng H."/>
            <person name="Allen L.Z."/>
            <person name="Kuo A."/>
            <person name="Grigoriev I.V."/>
            <person name="Allen A.E."/>
            <person name="Hazlebeck D."/>
            <person name="Allen E.E."/>
        </authorList>
    </citation>
    <scope>NUCLEOTIDE SEQUENCE</scope>
    <source>
        <strain evidence="8">Hildebrandi</strain>
    </source>
</reference>
<gene>
    <name evidence="9" type="ORF">IV203_016379</name>
    <name evidence="8" type="ORF">IV203_017434</name>
</gene>
<evidence type="ECO:0000259" key="7">
    <source>
        <dbReference type="Pfam" id="PF09258"/>
    </source>
</evidence>
<reference evidence="8" key="2">
    <citation type="submission" date="2021-04" db="EMBL/GenBank/DDBJ databases">
        <authorList>
            <person name="Podell S."/>
        </authorList>
    </citation>
    <scope>NUCLEOTIDE SEQUENCE</scope>
    <source>
        <strain evidence="8">Hildebrandi</strain>
    </source>
</reference>
<dbReference type="EMBL" id="JAGRRH010000020">
    <property type="protein sequence ID" value="KAG7347674.1"/>
    <property type="molecule type" value="Genomic_DNA"/>
</dbReference>
<feature type="region of interest" description="Disordered" evidence="5">
    <location>
        <begin position="432"/>
        <end position="451"/>
    </location>
</feature>
<keyword evidence="2 8" id="KW-0808">Transferase</keyword>
<feature type="region of interest" description="Disordered" evidence="5">
    <location>
        <begin position="65"/>
        <end position="87"/>
    </location>
</feature>
<evidence type="ECO:0000256" key="3">
    <source>
        <dbReference type="ARBA" id="ARBA00023136"/>
    </source>
</evidence>
<comment type="subcellular location">
    <subcellularLocation>
        <location evidence="1">Membrane</location>
    </subcellularLocation>
</comment>
<comment type="caution">
    <text evidence="8">The sequence shown here is derived from an EMBL/GenBank/DDBJ whole genome shotgun (WGS) entry which is preliminary data.</text>
</comment>
<dbReference type="InterPro" id="IPR015338">
    <property type="entry name" value="GT64_dom"/>
</dbReference>
<evidence type="ECO:0000256" key="2">
    <source>
        <dbReference type="ARBA" id="ARBA00022679"/>
    </source>
</evidence>
<keyword evidence="3 6" id="KW-0472">Membrane</keyword>
<evidence type="ECO:0000313" key="10">
    <source>
        <dbReference type="Proteomes" id="UP000693970"/>
    </source>
</evidence>
<dbReference type="GO" id="GO:0016757">
    <property type="term" value="F:glycosyltransferase activity"/>
    <property type="evidence" value="ECO:0007669"/>
    <property type="project" value="InterPro"/>
</dbReference>
<feature type="transmembrane region" description="Helical" evidence="6">
    <location>
        <begin position="35"/>
        <end position="56"/>
    </location>
</feature>
<keyword evidence="4" id="KW-1015">Disulfide bond</keyword>
<evidence type="ECO:0000256" key="4">
    <source>
        <dbReference type="ARBA" id="ARBA00023157"/>
    </source>
</evidence>
<feature type="compositionally biased region" description="Low complexity" evidence="5">
    <location>
        <begin position="65"/>
        <end position="81"/>
    </location>
</feature>
<organism evidence="8 10">
    <name type="scientific">Nitzschia inconspicua</name>
    <dbReference type="NCBI Taxonomy" id="303405"/>
    <lineage>
        <taxon>Eukaryota</taxon>
        <taxon>Sar</taxon>
        <taxon>Stramenopiles</taxon>
        <taxon>Ochrophyta</taxon>
        <taxon>Bacillariophyta</taxon>
        <taxon>Bacillariophyceae</taxon>
        <taxon>Bacillariophycidae</taxon>
        <taxon>Bacillariales</taxon>
        <taxon>Bacillariaceae</taxon>
        <taxon>Nitzschia</taxon>
    </lineage>
</organism>
<dbReference type="EMBL" id="JAGRRH010000099">
    <property type="protein sequence ID" value="KAG7336985.1"/>
    <property type="molecule type" value="Genomic_DNA"/>
</dbReference>
<sequence length="451" mass="51558">MNTHNFHHRSMISANNGLGHDRAGGKTTRIMTRRAMVGFGCLALAFLVAVHLYLFLTVIQRNGTTTTTTSSNIHSFSNSTTPHKYLPNPLIRGSKKEQKIQSINEFKLTPLRPIDREFYTIRINTWRRPKQLVASVLHHASCPGTHKVQVVWCDHENEPPAELLDPIINRHASKVVIEYHEANSLNERFRVLDDPETLGILSIDDDVLRPCEAIDSGFFKWVHSPHRMVGFDARAHVENADGTWSYGYLSTTRKENRYSMSLTRYCFLHRDYLDHYLEHLPTIIIEMVGQNFNCEDIAMSFMISSLTQGQPSLLADTWAMNTQMKLRVEDKISGGKDHKKLRDECVDSFAQMMGMKDETSSIRLQKAKILRSKTLYFESGAKTDDKMNDSYPKSQREIQHEEMIRKWKSNGPGTIKTALGTMMRMTGKGAYEMGLLGSTGDEKKKEEQQQE</sequence>
<evidence type="ECO:0000256" key="1">
    <source>
        <dbReference type="ARBA" id="ARBA00004370"/>
    </source>
</evidence>
<evidence type="ECO:0000256" key="6">
    <source>
        <dbReference type="SAM" id="Phobius"/>
    </source>
</evidence>
<feature type="compositionally biased region" description="Basic and acidic residues" evidence="5">
    <location>
        <begin position="440"/>
        <end position="451"/>
    </location>
</feature>
<name>A0A9K3P7T9_9STRA</name>
<dbReference type="Pfam" id="PF09258">
    <property type="entry name" value="Glyco_transf_64"/>
    <property type="match status" value="1"/>
</dbReference>